<reference evidence="1" key="2">
    <citation type="journal article" date="2022" name="New Phytol.">
        <title>Evolutionary transition to the ectomycorrhizal habit in the genomes of a hyperdiverse lineage of mushroom-forming fungi.</title>
        <authorList>
            <person name="Looney B."/>
            <person name="Miyauchi S."/>
            <person name="Morin E."/>
            <person name="Drula E."/>
            <person name="Courty P.E."/>
            <person name="Kohler A."/>
            <person name="Kuo A."/>
            <person name="LaButti K."/>
            <person name="Pangilinan J."/>
            <person name="Lipzen A."/>
            <person name="Riley R."/>
            <person name="Andreopoulos W."/>
            <person name="He G."/>
            <person name="Johnson J."/>
            <person name="Nolan M."/>
            <person name="Tritt A."/>
            <person name="Barry K.W."/>
            <person name="Grigoriev I.V."/>
            <person name="Nagy L.G."/>
            <person name="Hibbett D."/>
            <person name="Henrissat B."/>
            <person name="Matheny P.B."/>
            <person name="Labbe J."/>
            <person name="Martin F.M."/>
        </authorList>
    </citation>
    <scope>NUCLEOTIDE SEQUENCE</scope>
    <source>
        <strain evidence="1">FP105234-sp</strain>
    </source>
</reference>
<protein>
    <submittedName>
        <fullName evidence="1">Uncharacterized protein</fullName>
    </submittedName>
</protein>
<evidence type="ECO:0000313" key="2">
    <source>
        <dbReference type="Proteomes" id="UP000814033"/>
    </source>
</evidence>
<name>A0ACB8RJ97_9AGAM</name>
<proteinExistence type="predicted"/>
<comment type="caution">
    <text evidence="1">The sequence shown here is derived from an EMBL/GenBank/DDBJ whole genome shotgun (WGS) entry which is preliminary data.</text>
</comment>
<gene>
    <name evidence="1" type="ORF">FA95DRAFT_1583867</name>
</gene>
<keyword evidence="2" id="KW-1185">Reference proteome</keyword>
<accession>A0ACB8RJ97</accession>
<organism evidence="1 2">
    <name type="scientific">Auriscalpium vulgare</name>
    <dbReference type="NCBI Taxonomy" id="40419"/>
    <lineage>
        <taxon>Eukaryota</taxon>
        <taxon>Fungi</taxon>
        <taxon>Dikarya</taxon>
        <taxon>Basidiomycota</taxon>
        <taxon>Agaricomycotina</taxon>
        <taxon>Agaricomycetes</taxon>
        <taxon>Russulales</taxon>
        <taxon>Auriscalpiaceae</taxon>
        <taxon>Auriscalpium</taxon>
    </lineage>
</organism>
<evidence type="ECO:0000313" key="1">
    <source>
        <dbReference type="EMBL" id="KAI0044208.1"/>
    </source>
</evidence>
<reference evidence="1" key="1">
    <citation type="submission" date="2021-02" db="EMBL/GenBank/DDBJ databases">
        <authorList>
            <consortium name="DOE Joint Genome Institute"/>
            <person name="Ahrendt S."/>
            <person name="Looney B.P."/>
            <person name="Miyauchi S."/>
            <person name="Morin E."/>
            <person name="Drula E."/>
            <person name="Courty P.E."/>
            <person name="Chicoki N."/>
            <person name="Fauchery L."/>
            <person name="Kohler A."/>
            <person name="Kuo A."/>
            <person name="Labutti K."/>
            <person name="Pangilinan J."/>
            <person name="Lipzen A."/>
            <person name="Riley R."/>
            <person name="Andreopoulos W."/>
            <person name="He G."/>
            <person name="Johnson J."/>
            <person name="Barry K.W."/>
            <person name="Grigoriev I.V."/>
            <person name="Nagy L."/>
            <person name="Hibbett D."/>
            <person name="Henrissat B."/>
            <person name="Matheny P.B."/>
            <person name="Labbe J."/>
            <person name="Martin F."/>
        </authorList>
    </citation>
    <scope>NUCLEOTIDE SEQUENCE</scope>
    <source>
        <strain evidence="1">FP105234-sp</strain>
    </source>
</reference>
<dbReference type="EMBL" id="MU275991">
    <property type="protein sequence ID" value="KAI0044208.1"/>
    <property type="molecule type" value="Genomic_DNA"/>
</dbReference>
<dbReference type="Proteomes" id="UP000814033">
    <property type="component" value="Unassembled WGS sequence"/>
</dbReference>
<sequence length="726" mass="77555">MNKKDDKLPNLEIVLADDFLTLSGVGVDVAPALLSGHVVLNLAESTSLKNITLDFRGKARLPPPQNEAISLNNSGLTYLVCSHEWSFLEGERKHAHTLKAGRHLFPFQLRIGGSLPSSIATAVLGGASVAYKLRAVAARPGLASNLTAQLPVALTRSFAPEALEYQQSLEIENTWPEKLMYSIMIPHKAWAAGDTLSAVVKFSPLAKGVRVLTVQTHVNETVKLYAKVGWQEHTKAVAIAKHEIQNGRAVAVDPRPRAPSWHSRSTPSTPGSMTPALGSGHISPPIHTPYGVPQSSGSTSSYFEPIGDTSSAAEAGPSSARPAPAPASSSPNAAGSSSSDPEHFATHDDFELSEEDVVTQLDVLIPPSTTPTHSLEPIVVTHRVRWSILIKNLDGHTSELRCSLPLHVLDPRLIDDARAATAQTRRLLLGGTATPEDQLVDQDLELPSYSSHVRDRVANMYLPTQAVMRVTNPWVQQGVSPVQLDPHHPSPPGAAADPHALEASHLPSALPPTAAGLDYVNSELLLSLSADAPPALDAALAPPTDERYTYPETLPPTRAPSPDLALSRRSSGSRSGTSTPAEAPPGSTYVHDHSAAARGLHGLFNTSMKPFTSLLPFHHHNHNHHAHHHAHHAARPASATGTRGQPPVQVVPPVLNTPHSALHRAFTEVPDYGIASRGCPGGSESAPGDRLFIDVDTNLIETSSSLCSSKSYAQLHNLPHYTHRLH</sequence>